<dbReference type="GO" id="GO:0009055">
    <property type="term" value="F:electron transfer activity"/>
    <property type="evidence" value="ECO:0007669"/>
    <property type="project" value="InterPro"/>
</dbReference>
<dbReference type="PANTHER" id="PTHR36507:SF1">
    <property type="entry name" value="BLL1555 PROTEIN"/>
    <property type="match status" value="1"/>
</dbReference>
<keyword evidence="2" id="KW-0813">Transport</keyword>
<dbReference type="Proteomes" id="UP000199648">
    <property type="component" value="Unassembled WGS sequence"/>
</dbReference>
<organism evidence="10 11">
    <name type="scientific">Thiohalomonas denitrificans</name>
    <dbReference type="NCBI Taxonomy" id="415747"/>
    <lineage>
        <taxon>Bacteria</taxon>
        <taxon>Pseudomonadati</taxon>
        <taxon>Pseudomonadota</taxon>
        <taxon>Gammaproteobacteria</taxon>
        <taxon>Thiohalomonadales</taxon>
        <taxon>Thiohalomonadaceae</taxon>
        <taxon>Thiohalomonas</taxon>
    </lineage>
</organism>
<feature type="signal peptide" evidence="8">
    <location>
        <begin position="1"/>
        <end position="20"/>
    </location>
</feature>
<comment type="cofactor">
    <cofactor evidence="7">
        <name>Cu cation</name>
        <dbReference type="ChEBI" id="CHEBI:23378"/>
    </cofactor>
    <text evidence="7">Binds 1 copper ion per subunit.</text>
</comment>
<dbReference type="STRING" id="415747.SAMN03097708_01634"/>
<evidence type="ECO:0000256" key="8">
    <source>
        <dbReference type="SAM" id="SignalP"/>
    </source>
</evidence>
<keyword evidence="3 7" id="KW-0479">Metal-binding</keyword>
<dbReference type="Gene3D" id="2.60.40.420">
    <property type="entry name" value="Cupredoxins - blue copper proteins"/>
    <property type="match status" value="1"/>
</dbReference>
<keyword evidence="8" id="KW-0732">Signal</keyword>
<dbReference type="SUPFAM" id="SSF49503">
    <property type="entry name" value="Cupredoxins"/>
    <property type="match status" value="1"/>
</dbReference>
<dbReference type="InterPro" id="IPR052721">
    <property type="entry name" value="ET_Amicyanin"/>
</dbReference>
<feature type="chain" id="PRO_5011780671" evidence="8">
    <location>
        <begin position="21"/>
        <end position="105"/>
    </location>
</feature>
<sequence>MRTSRYWILLSLLIAGSSLADTVTVEIKGYQFIPEEVTVKPGDTVQWVNREKRQYHSVWFEELGEPESDYFFPGESTSRQFTQVGSFPYRCGPHPEMTGVVNVEE</sequence>
<evidence type="ECO:0000256" key="3">
    <source>
        <dbReference type="ARBA" id="ARBA00022723"/>
    </source>
</evidence>
<feature type="binding site" evidence="7">
    <location>
        <position position="56"/>
    </location>
    <ligand>
        <name>Cu cation</name>
        <dbReference type="ChEBI" id="CHEBI:23378"/>
    </ligand>
</feature>
<dbReference type="Pfam" id="PF00127">
    <property type="entry name" value="Copper-bind"/>
    <property type="match status" value="1"/>
</dbReference>
<accession>A0A1G5Q973</accession>
<dbReference type="AlphaFoldDB" id="A0A1G5Q973"/>
<keyword evidence="5" id="KW-0249">Electron transport</keyword>
<keyword evidence="11" id="KW-1185">Reference proteome</keyword>
<evidence type="ECO:0000256" key="6">
    <source>
        <dbReference type="ARBA" id="ARBA00023008"/>
    </source>
</evidence>
<feature type="binding site" evidence="7">
    <location>
        <position position="97"/>
    </location>
    <ligand>
        <name>Cu cation</name>
        <dbReference type="ChEBI" id="CHEBI:23378"/>
    </ligand>
</feature>
<dbReference type="PRINTS" id="PR00155">
    <property type="entry name" value="AMICYANIN"/>
</dbReference>
<dbReference type="EMBL" id="FMWD01000004">
    <property type="protein sequence ID" value="SCZ58202.1"/>
    <property type="molecule type" value="Genomic_DNA"/>
</dbReference>
<keyword evidence="6 7" id="KW-0186">Copper</keyword>
<gene>
    <name evidence="10" type="ORF">SAMN03097708_01634</name>
</gene>
<reference evidence="10 11" key="1">
    <citation type="submission" date="2016-10" db="EMBL/GenBank/DDBJ databases">
        <authorList>
            <person name="de Groot N.N."/>
        </authorList>
    </citation>
    <scope>NUCLEOTIDE SEQUENCE [LARGE SCALE GENOMIC DNA]</scope>
    <source>
        <strain evidence="10 11">HLD2</strain>
    </source>
</reference>
<dbReference type="InterPro" id="IPR000923">
    <property type="entry name" value="BlueCu_1"/>
</dbReference>
<evidence type="ECO:0000256" key="2">
    <source>
        <dbReference type="ARBA" id="ARBA00022448"/>
    </source>
</evidence>
<dbReference type="InterPro" id="IPR002386">
    <property type="entry name" value="Amicyanin/Pseudoazurin"/>
</dbReference>
<keyword evidence="4" id="KW-0574">Periplasm</keyword>
<evidence type="ECO:0000256" key="1">
    <source>
        <dbReference type="ARBA" id="ARBA00004418"/>
    </source>
</evidence>
<dbReference type="InterPro" id="IPR008972">
    <property type="entry name" value="Cupredoxin"/>
</dbReference>
<evidence type="ECO:0000256" key="4">
    <source>
        <dbReference type="ARBA" id="ARBA00022764"/>
    </source>
</evidence>
<protein>
    <submittedName>
        <fullName evidence="10">Copper binding protein, plastocyanin/azurin family</fullName>
    </submittedName>
</protein>
<name>A0A1G5Q973_9GAMM</name>
<feature type="domain" description="Blue (type 1) copper" evidence="9">
    <location>
        <begin position="23"/>
        <end position="104"/>
    </location>
</feature>
<comment type="subcellular location">
    <subcellularLocation>
        <location evidence="1">Periplasm</location>
    </subcellularLocation>
</comment>
<evidence type="ECO:0000259" key="9">
    <source>
        <dbReference type="Pfam" id="PF00127"/>
    </source>
</evidence>
<dbReference type="PANTHER" id="PTHR36507">
    <property type="entry name" value="BLL1555 PROTEIN"/>
    <property type="match status" value="1"/>
</dbReference>
<proteinExistence type="predicted"/>
<dbReference type="GO" id="GO:0005507">
    <property type="term" value="F:copper ion binding"/>
    <property type="evidence" value="ECO:0007669"/>
    <property type="project" value="InterPro"/>
</dbReference>
<evidence type="ECO:0000313" key="10">
    <source>
        <dbReference type="EMBL" id="SCZ58202.1"/>
    </source>
</evidence>
<evidence type="ECO:0000256" key="7">
    <source>
        <dbReference type="PIRSR" id="PIRSR602386-1"/>
    </source>
</evidence>
<feature type="binding site" evidence="7">
    <location>
        <position position="94"/>
    </location>
    <ligand>
        <name>Cu cation</name>
        <dbReference type="ChEBI" id="CHEBI:23378"/>
    </ligand>
</feature>
<dbReference type="RefSeq" id="WP_217631934.1">
    <property type="nucleotide sequence ID" value="NZ_FMWD01000004.1"/>
</dbReference>
<dbReference type="GO" id="GO:0042597">
    <property type="term" value="C:periplasmic space"/>
    <property type="evidence" value="ECO:0007669"/>
    <property type="project" value="UniProtKB-SubCell"/>
</dbReference>
<feature type="binding site" evidence="7">
    <location>
        <position position="91"/>
    </location>
    <ligand>
        <name>Cu cation</name>
        <dbReference type="ChEBI" id="CHEBI:23378"/>
    </ligand>
</feature>
<evidence type="ECO:0000256" key="5">
    <source>
        <dbReference type="ARBA" id="ARBA00022982"/>
    </source>
</evidence>
<evidence type="ECO:0000313" key="11">
    <source>
        <dbReference type="Proteomes" id="UP000199648"/>
    </source>
</evidence>